<evidence type="ECO:0000313" key="1">
    <source>
        <dbReference type="EMBL" id="ABK16708.1"/>
    </source>
</evidence>
<organism evidence="1 2">
    <name type="scientific">Syntrophobacter fumaroxidans (strain DSM 10017 / MPOB)</name>
    <dbReference type="NCBI Taxonomy" id="335543"/>
    <lineage>
        <taxon>Bacteria</taxon>
        <taxon>Pseudomonadati</taxon>
        <taxon>Thermodesulfobacteriota</taxon>
        <taxon>Syntrophobacteria</taxon>
        <taxon>Syntrophobacterales</taxon>
        <taxon>Syntrophobacteraceae</taxon>
        <taxon>Syntrophobacter</taxon>
    </lineage>
</organism>
<evidence type="ECO:0000313" key="2">
    <source>
        <dbReference type="Proteomes" id="UP000001784"/>
    </source>
</evidence>
<dbReference type="OrthoDB" id="9800597at2"/>
<accession>A0LH06</accession>
<dbReference type="Proteomes" id="UP000001784">
    <property type="component" value="Chromosome"/>
</dbReference>
<dbReference type="HOGENOM" id="CLU_126515_1_0_7"/>
<dbReference type="AlphaFoldDB" id="A0LH06"/>
<gene>
    <name evidence="1" type="ordered locus">Sfum_1014</name>
</gene>
<keyword evidence="2" id="KW-1185">Reference proteome</keyword>
<dbReference type="Gene3D" id="3.40.30.10">
    <property type="entry name" value="Glutaredoxin"/>
    <property type="match status" value="1"/>
</dbReference>
<reference evidence="1 2" key="1">
    <citation type="submission" date="2006-10" db="EMBL/GenBank/DDBJ databases">
        <title>Complete sequence of Syntrophobacter fumaroxidans MPOB.</title>
        <authorList>
            <consortium name="US DOE Joint Genome Institute"/>
            <person name="Copeland A."/>
            <person name="Lucas S."/>
            <person name="Lapidus A."/>
            <person name="Barry K."/>
            <person name="Detter J.C."/>
            <person name="Glavina del Rio T."/>
            <person name="Hammon N."/>
            <person name="Israni S."/>
            <person name="Pitluck S."/>
            <person name="Goltsman E.G."/>
            <person name="Martinez M."/>
            <person name="Schmutz J."/>
            <person name="Larimer F."/>
            <person name="Land M."/>
            <person name="Hauser L."/>
            <person name="Kyrpides N."/>
            <person name="Kim E."/>
            <person name="Boone D.R."/>
            <person name="Brockman F."/>
            <person name="Culley D."/>
            <person name="Ferry J."/>
            <person name="Gunsalus R."/>
            <person name="McInerney M.J."/>
            <person name="Morrison M."/>
            <person name="Plugge C."/>
            <person name="Rohlin L."/>
            <person name="Scholten J."/>
            <person name="Sieber J."/>
            <person name="Stams A.J.M."/>
            <person name="Worm P."/>
            <person name="Henstra A.M."/>
            <person name="Richardson P."/>
        </authorList>
    </citation>
    <scope>NUCLEOTIDE SEQUENCE [LARGE SCALE GENOMIC DNA]</scope>
    <source>
        <strain evidence="2">DSM 10017 / MPOB</strain>
    </source>
</reference>
<dbReference type="RefSeq" id="WP_011697879.1">
    <property type="nucleotide sequence ID" value="NC_008554.1"/>
</dbReference>
<dbReference type="InterPro" id="IPR036249">
    <property type="entry name" value="Thioredoxin-like_sf"/>
</dbReference>
<dbReference type="EMBL" id="CP000478">
    <property type="protein sequence ID" value="ABK16708.1"/>
    <property type="molecule type" value="Genomic_DNA"/>
</dbReference>
<dbReference type="eggNOG" id="COG3411">
    <property type="taxonomic scope" value="Bacteria"/>
</dbReference>
<sequence>MRKPDHHILVCASFRGTEAKGKCIKKESLQLISYLEEELDDRGINAMVSSTGCLKLCEQGPIMVVYPQGYWYRSVTDENAVDEILDALEEGKPAQSRLLQIYGKGT</sequence>
<dbReference type="InParanoid" id="A0LH06"/>
<name>A0LH06_SYNFM</name>
<dbReference type="STRING" id="335543.Sfum_1014"/>
<protein>
    <submittedName>
        <fullName evidence="1">Ferredoxin, 2fe-2s</fullName>
    </submittedName>
</protein>
<dbReference type="KEGG" id="sfu:Sfum_1014"/>
<dbReference type="SUPFAM" id="SSF52833">
    <property type="entry name" value="Thioredoxin-like"/>
    <property type="match status" value="1"/>
</dbReference>
<dbReference type="CDD" id="cd02980">
    <property type="entry name" value="TRX_Fd_family"/>
    <property type="match status" value="1"/>
</dbReference>
<proteinExistence type="predicted"/>